<dbReference type="RefSeq" id="WP_022637657.1">
    <property type="nucleotide sequence ID" value="NZ_ASJR01000029.1"/>
</dbReference>
<gene>
    <name evidence="1" type="ORF">CALK_2294</name>
</gene>
<accession>U7D4I7</accession>
<proteinExistence type="predicted"/>
<dbReference type="EMBL" id="ASJR01000029">
    <property type="protein sequence ID" value="ERP30843.1"/>
    <property type="molecule type" value="Genomic_DNA"/>
</dbReference>
<protein>
    <submittedName>
        <fullName evidence="1">Uncharacterized protein</fullName>
    </submittedName>
</protein>
<keyword evidence="2" id="KW-1185">Reference proteome</keyword>
<reference evidence="1 2" key="1">
    <citation type="journal article" date="2013" name="Environ. Microbiol.">
        <title>Genome analysis of Chitinivibrio alkaliphilus gen. nov., sp. nov., a novel extremely haloalkaliphilic anaerobic chitinolytic bacterium from the candidate phylum Termite Group 3.</title>
        <authorList>
            <person name="Sorokin D.Y."/>
            <person name="Gumerov V.M."/>
            <person name="Rakitin A.L."/>
            <person name="Beletsky A.V."/>
            <person name="Damste J.S."/>
            <person name="Muyzer G."/>
            <person name="Mardanov A.V."/>
            <person name="Ravin N.V."/>
        </authorList>
    </citation>
    <scope>NUCLEOTIDE SEQUENCE [LARGE SCALE GENOMIC DNA]</scope>
    <source>
        <strain evidence="1 2">ACht1</strain>
    </source>
</reference>
<comment type="caution">
    <text evidence="1">The sequence shown here is derived from an EMBL/GenBank/DDBJ whole genome shotgun (WGS) entry which is preliminary data.</text>
</comment>
<evidence type="ECO:0000313" key="1">
    <source>
        <dbReference type="EMBL" id="ERP30843.1"/>
    </source>
</evidence>
<dbReference type="STRING" id="1313304.CALK_2294"/>
<dbReference type="AlphaFoldDB" id="U7D4I7"/>
<dbReference type="Proteomes" id="UP000017148">
    <property type="component" value="Unassembled WGS sequence"/>
</dbReference>
<sequence length="383" mass="42442">MLFILSFGVVAHEMQVTFLDDNQDKVYFDGDILSVSVTSKEFSSLPKDNPLSLEPVLFLSDCGKEYVSSHFLDDIFIERRDKHCFDISGTLVYPDTMGVMGLRIRVGSEYVVGPFPLIDSSLMEAGSDYGMAITGVAVPGDSLCMYPPLSTFDNLYAIEDTLCFIRRDVGRICIPPGCNVIDHLGALRTISSALSIVTDEKEGLFYAEIDSVSAKLLSQRNAQITLHGIPLTEPVVRSVPFGENAHDTSSLSEKILQAVFLEDTTVHFSVNNVRRYSLMEAYEVVSDRSGTVSAHPDIALQYRPSVQKVYFRLPFSGTPTLRLYTLQGEQVHTQQVASKMRRGHNSISLSEVALQQRMYLAAVEIDDGQGRFFSGARVILVQP</sequence>
<evidence type="ECO:0000313" key="2">
    <source>
        <dbReference type="Proteomes" id="UP000017148"/>
    </source>
</evidence>
<organism evidence="1 2">
    <name type="scientific">Chitinivibrio alkaliphilus ACht1</name>
    <dbReference type="NCBI Taxonomy" id="1313304"/>
    <lineage>
        <taxon>Bacteria</taxon>
        <taxon>Pseudomonadati</taxon>
        <taxon>Fibrobacterota</taxon>
        <taxon>Chitinivibrionia</taxon>
        <taxon>Chitinivibrionales</taxon>
        <taxon>Chitinivibrionaceae</taxon>
        <taxon>Chitinivibrio</taxon>
    </lineage>
</organism>
<dbReference type="OrthoDB" id="9803752at2"/>
<name>U7D4I7_9BACT</name>